<dbReference type="Proteomes" id="UP000324974">
    <property type="component" value="Chromosome"/>
</dbReference>
<name>A0A5C1AHR9_9BACT</name>
<dbReference type="PANTHER" id="PTHR43004:SF19">
    <property type="entry name" value="BINDING MONOOXYGENASE, PUTATIVE (JCVI)-RELATED"/>
    <property type="match status" value="1"/>
</dbReference>
<dbReference type="OrthoDB" id="9766816at2"/>
<protein>
    <submittedName>
        <fullName evidence="6">3-(3-hydroxyphenyl)propionate hydroxylase</fullName>
    </submittedName>
</protein>
<dbReference type="Pfam" id="PF01494">
    <property type="entry name" value="FAD_binding_3"/>
    <property type="match status" value="1"/>
</dbReference>
<reference evidence="7" key="1">
    <citation type="submission" date="2019-08" db="EMBL/GenBank/DDBJ databases">
        <title>Limnoglobus roseus gen. nov., sp. nov., a novel freshwater planctomycete with a giant genome from the family Gemmataceae.</title>
        <authorList>
            <person name="Kulichevskaya I.S."/>
            <person name="Naumoff D.G."/>
            <person name="Miroshnikov K."/>
            <person name="Ivanova A."/>
            <person name="Philippov D.A."/>
            <person name="Hakobyan A."/>
            <person name="Rijpstra I.C."/>
            <person name="Sinninghe Damste J.S."/>
            <person name="Liesack W."/>
            <person name="Dedysh S.N."/>
        </authorList>
    </citation>
    <scope>NUCLEOTIDE SEQUENCE [LARGE SCALE GENOMIC DNA]</scope>
    <source>
        <strain evidence="7">PX52</strain>
    </source>
</reference>
<keyword evidence="7" id="KW-1185">Reference proteome</keyword>
<dbReference type="Gene3D" id="3.50.50.60">
    <property type="entry name" value="FAD/NAD(P)-binding domain"/>
    <property type="match status" value="1"/>
</dbReference>
<evidence type="ECO:0000313" key="7">
    <source>
        <dbReference type="Proteomes" id="UP000324974"/>
    </source>
</evidence>
<evidence type="ECO:0000313" key="6">
    <source>
        <dbReference type="EMBL" id="QEL16674.1"/>
    </source>
</evidence>
<feature type="domain" description="FAD-binding" evidence="5">
    <location>
        <begin position="3"/>
        <end position="346"/>
    </location>
</feature>
<dbReference type="SUPFAM" id="SSF51905">
    <property type="entry name" value="FAD/NAD(P)-binding domain"/>
    <property type="match status" value="1"/>
</dbReference>
<evidence type="ECO:0000256" key="2">
    <source>
        <dbReference type="ARBA" id="ARBA00022630"/>
    </source>
</evidence>
<evidence type="ECO:0000259" key="5">
    <source>
        <dbReference type="Pfam" id="PF01494"/>
    </source>
</evidence>
<dbReference type="NCBIfam" id="NF004832">
    <property type="entry name" value="PRK06184.1"/>
    <property type="match status" value="1"/>
</dbReference>
<evidence type="ECO:0000256" key="3">
    <source>
        <dbReference type="ARBA" id="ARBA00022827"/>
    </source>
</evidence>
<dbReference type="InterPro" id="IPR050641">
    <property type="entry name" value="RIFMO-like"/>
</dbReference>
<feature type="region of interest" description="Disordered" evidence="4">
    <location>
        <begin position="383"/>
        <end position="405"/>
    </location>
</feature>
<dbReference type="EMBL" id="CP042425">
    <property type="protein sequence ID" value="QEL16674.1"/>
    <property type="molecule type" value="Genomic_DNA"/>
</dbReference>
<sequence>MNQTDVLIVGAGPTGLTLAIDLARRSIHCRIIDKSPLFFPGSRAKGVMPRTLEVFDDLGIVDAMVAAGGPFPPFRGYHGEAVLWDRTIHQMGGFPVLEPSPDVPYAQFHMVAQWRTEEVLRDRFATLGGRVELATELSGIEQDGDAVTATFATGESVRCRYLVGADGGASFVRKSMGVSFVGETDATDRSIIADVKAAGPDRDHWHMWTNPGNPANRVSLCPLPGTEYFQFVAPVTTDDVPDLTLEPLQGIFDRRSGVTGVRLTDLRWATVYRVNVRMAERFRVGRVFLAGDAAHVHSPAGGQGLNTGIQDAYNLGWKLGAVLAGASEALLDTYEAERLPVAANLLGITSALHKQGFWSKGAAPQNADIDINQLKLNYRGGPVSQGRSAGPLQPGDRAPDAPRRTGGRLFDVFRGPHSTLLAFEPATGKYGDSVRVCSVAPDEAEVRRIYGIEHGYVLVRPDGYVGLIAPDEAAVRRIEYLC</sequence>
<dbReference type="Gene3D" id="3.30.70.2450">
    <property type="match status" value="1"/>
</dbReference>
<accession>A0A5C1AHR9</accession>
<evidence type="ECO:0000256" key="1">
    <source>
        <dbReference type="ARBA" id="ARBA00001974"/>
    </source>
</evidence>
<proteinExistence type="predicted"/>
<dbReference type="PRINTS" id="PR00420">
    <property type="entry name" value="RNGMNOXGNASE"/>
</dbReference>
<dbReference type="Gene3D" id="3.40.30.120">
    <property type="match status" value="1"/>
</dbReference>
<dbReference type="RefSeq" id="WP_149111367.1">
    <property type="nucleotide sequence ID" value="NZ_CP042425.1"/>
</dbReference>
<dbReference type="PANTHER" id="PTHR43004">
    <property type="entry name" value="TRK SYSTEM POTASSIUM UPTAKE PROTEIN"/>
    <property type="match status" value="1"/>
</dbReference>
<organism evidence="6 7">
    <name type="scientific">Limnoglobus roseus</name>
    <dbReference type="NCBI Taxonomy" id="2598579"/>
    <lineage>
        <taxon>Bacteria</taxon>
        <taxon>Pseudomonadati</taxon>
        <taxon>Planctomycetota</taxon>
        <taxon>Planctomycetia</taxon>
        <taxon>Gemmatales</taxon>
        <taxon>Gemmataceae</taxon>
        <taxon>Limnoglobus</taxon>
    </lineage>
</organism>
<dbReference type="InterPro" id="IPR002938">
    <property type="entry name" value="FAD-bd"/>
</dbReference>
<dbReference type="KEGG" id="lrs:PX52LOC_03636"/>
<dbReference type="AlphaFoldDB" id="A0A5C1AHR9"/>
<gene>
    <name evidence="6" type="ORF">PX52LOC_03636</name>
</gene>
<dbReference type="GO" id="GO:0016709">
    <property type="term" value="F:oxidoreductase activity, acting on paired donors, with incorporation or reduction of molecular oxygen, NAD(P)H as one donor, and incorporation of one atom of oxygen"/>
    <property type="evidence" value="ECO:0007669"/>
    <property type="project" value="UniProtKB-ARBA"/>
</dbReference>
<evidence type="ECO:0000256" key="4">
    <source>
        <dbReference type="SAM" id="MobiDB-lite"/>
    </source>
</evidence>
<keyword evidence="3" id="KW-0274">FAD</keyword>
<dbReference type="GO" id="GO:0071949">
    <property type="term" value="F:FAD binding"/>
    <property type="evidence" value="ECO:0007669"/>
    <property type="project" value="InterPro"/>
</dbReference>
<comment type="cofactor">
    <cofactor evidence="1">
        <name>FAD</name>
        <dbReference type="ChEBI" id="CHEBI:57692"/>
    </cofactor>
</comment>
<dbReference type="InterPro" id="IPR036188">
    <property type="entry name" value="FAD/NAD-bd_sf"/>
</dbReference>
<keyword evidence="2" id="KW-0285">Flavoprotein</keyword>